<sequence>MEGYSNTDGLWLLYKVGDKDVGSLTSVRAFAVFETLEKKPSLLLELGCIRVGPDKTLAPPERPSLELTPRDNGTGDIAVRNA</sequence>
<evidence type="ECO:0000256" key="1">
    <source>
        <dbReference type="SAM" id="MobiDB-lite"/>
    </source>
</evidence>
<reference evidence="2 3" key="1">
    <citation type="submission" date="2019-04" db="EMBL/GenBank/DDBJ databases">
        <title>Chromosome genome assembly for Takifugu flavidus.</title>
        <authorList>
            <person name="Xiao S."/>
        </authorList>
    </citation>
    <scope>NUCLEOTIDE SEQUENCE [LARGE SCALE GENOMIC DNA]</scope>
    <source>
        <strain evidence="2">HTHZ2018</strain>
        <tissue evidence="2">Muscle</tissue>
    </source>
</reference>
<feature type="region of interest" description="Disordered" evidence="1">
    <location>
        <begin position="55"/>
        <end position="82"/>
    </location>
</feature>
<organism evidence="2 3">
    <name type="scientific">Takifugu flavidus</name>
    <name type="common">sansaifugu</name>
    <dbReference type="NCBI Taxonomy" id="433684"/>
    <lineage>
        <taxon>Eukaryota</taxon>
        <taxon>Metazoa</taxon>
        <taxon>Chordata</taxon>
        <taxon>Craniata</taxon>
        <taxon>Vertebrata</taxon>
        <taxon>Euteleostomi</taxon>
        <taxon>Actinopterygii</taxon>
        <taxon>Neopterygii</taxon>
        <taxon>Teleostei</taxon>
        <taxon>Neoteleostei</taxon>
        <taxon>Acanthomorphata</taxon>
        <taxon>Eupercaria</taxon>
        <taxon>Tetraodontiformes</taxon>
        <taxon>Tetradontoidea</taxon>
        <taxon>Tetraodontidae</taxon>
        <taxon>Takifugu</taxon>
    </lineage>
</organism>
<dbReference type="AlphaFoldDB" id="A0A5C6NQS2"/>
<proteinExistence type="predicted"/>
<protein>
    <submittedName>
        <fullName evidence="2">Uncharacterized protein</fullName>
    </submittedName>
</protein>
<evidence type="ECO:0000313" key="3">
    <source>
        <dbReference type="Proteomes" id="UP000324091"/>
    </source>
</evidence>
<name>A0A5C6NQS2_9TELE</name>
<evidence type="ECO:0000313" key="2">
    <source>
        <dbReference type="EMBL" id="TWW68007.1"/>
    </source>
</evidence>
<dbReference type="EMBL" id="RHFK02000012">
    <property type="protein sequence ID" value="TWW68007.1"/>
    <property type="molecule type" value="Genomic_DNA"/>
</dbReference>
<accession>A0A5C6NQS2</accession>
<gene>
    <name evidence="2" type="ORF">D4764_02G0010480</name>
</gene>
<dbReference type="Proteomes" id="UP000324091">
    <property type="component" value="Chromosome 2"/>
</dbReference>
<comment type="caution">
    <text evidence="2">The sequence shown here is derived from an EMBL/GenBank/DDBJ whole genome shotgun (WGS) entry which is preliminary data.</text>
</comment>
<keyword evidence="3" id="KW-1185">Reference proteome</keyword>